<name>A0A383UV58_BLUHO</name>
<feature type="region of interest" description="Disordered" evidence="1">
    <location>
        <begin position="51"/>
        <end position="75"/>
    </location>
</feature>
<accession>A0A383UV58</accession>
<gene>
    <name evidence="2" type="ORF">BLGHR1_14591</name>
</gene>
<dbReference type="Proteomes" id="UP000275772">
    <property type="component" value="Unassembled WGS sequence"/>
</dbReference>
<dbReference type="AlphaFoldDB" id="A0A383UV58"/>
<proteinExistence type="predicted"/>
<sequence>MGNFPAILRSSEDSEAFWFVLEGMDGSSENPAFKLIDVYDEANLLSAPKLPKIPEAPELPRRSAVKESLNDSQANQQHTLILTEHRYRHAAYVDEKTRISKQWKRYDALSGWVRQHVHPDNYVYMRNEKTLFKQLLALKSQFAPTDRARALRITRTYKEARIYRDNQPVIRWLEAYQLA</sequence>
<organism evidence="2 3">
    <name type="scientific">Blumeria hordei</name>
    <name type="common">Barley powdery mildew</name>
    <name type="synonym">Blumeria graminis f. sp. hordei</name>
    <dbReference type="NCBI Taxonomy" id="2867405"/>
    <lineage>
        <taxon>Eukaryota</taxon>
        <taxon>Fungi</taxon>
        <taxon>Dikarya</taxon>
        <taxon>Ascomycota</taxon>
        <taxon>Pezizomycotina</taxon>
        <taxon>Leotiomycetes</taxon>
        <taxon>Erysiphales</taxon>
        <taxon>Erysiphaceae</taxon>
        <taxon>Blumeria</taxon>
    </lineage>
</organism>
<protein>
    <submittedName>
        <fullName evidence="2">Uncharacterized protein</fullName>
    </submittedName>
</protein>
<evidence type="ECO:0000313" key="2">
    <source>
        <dbReference type="EMBL" id="SZF03797.1"/>
    </source>
</evidence>
<dbReference type="VEuPathDB" id="FungiDB:BLGHR1_14591"/>
<dbReference type="EMBL" id="UNSH01000056">
    <property type="protein sequence ID" value="SZF03797.1"/>
    <property type="molecule type" value="Genomic_DNA"/>
</dbReference>
<evidence type="ECO:0000256" key="1">
    <source>
        <dbReference type="SAM" id="MobiDB-lite"/>
    </source>
</evidence>
<feature type="compositionally biased region" description="Basic and acidic residues" evidence="1">
    <location>
        <begin position="58"/>
        <end position="69"/>
    </location>
</feature>
<reference evidence="2 3" key="1">
    <citation type="submission" date="2017-11" db="EMBL/GenBank/DDBJ databases">
        <authorList>
            <person name="Kracher B."/>
        </authorList>
    </citation>
    <scope>NUCLEOTIDE SEQUENCE [LARGE SCALE GENOMIC DNA]</scope>
    <source>
        <strain evidence="2 3">RACE1</strain>
    </source>
</reference>
<evidence type="ECO:0000313" key="3">
    <source>
        <dbReference type="Proteomes" id="UP000275772"/>
    </source>
</evidence>